<dbReference type="Proteomes" id="UP000678393">
    <property type="component" value="Unassembled WGS sequence"/>
</dbReference>
<proteinExistence type="predicted"/>
<evidence type="ECO:0000313" key="3">
    <source>
        <dbReference type="Proteomes" id="UP000678393"/>
    </source>
</evidence>
<dbReference type="EMBL" id="CAJHNH020001259">
    <property type="protein sequence ID" value="CAG5122320.1"/>
    <property type="molecule type" value="Genomic_DNA"/>
</dbReference>
<sequence>MLPANRGCFCCEPSAANSQEMQDQQLPGHGVASLSSLSTEASHSFLMHTQAGSANRADLTLGAHEANGGGQQNSCTDGWNGASGNDISDEFEMGQGSGSHRVFSSVNNLSISDNIRSEGCSWNFHALQERELGGKSLRMPVGGTERLPSASGILSSGEYGVTVAGGVCDKLAAGAANKIRADVMDIDGALDELGMLSSITNSRKEYLLETRSQDSYMKQERRLHSKSKSSPNLTALSHPNGYRIIQMNPDFVTGLSSTVPLPSQSSTALSSKPLPRSDFFRQMEYRAPNVLQEASRRRSGPQMSRIHKDRYLYRRSRCPYKIPNRLCTSLQEPDFGASYFDTCASSFDTSVSSSSSLSLEPSVNTLSIELATCQQPSESKSNSSSPLRPFADMRLTRSLSAEDLATTCRRLKQEFTDKCRETSSAEKNLDMMTSQMTNLHMS</sequence>
<accession>A0A8S3Z3X9</accession>
<gene>
    <name evidence="2" type="ORF">CUNI_LOCUS7878</name>
</gene>
<dbReference type="AlphaFoldDB" id="A0A8S3Z3X9"/>
<keyword evidence="3" id="KW-1185">Reference proteome</keyword>
<reference evidence="2" key="1">
    <citation type="submission" date="2021-04" db="EMBL/GenBank/DDBJ databases">
        <authorList>
            <consortium name="Molecular Ecology Group"/>
        </authorList>
    </citation>
    <scope>NUCLEOTIDE SEQUENCE</scope>
</reference>
<feature type="region of interest" description="Disordered" evidence="1">
    <location>
        <begin position="215"/>
        <end position="237"/>
    </location>
</feature>
<dbReference type="OrthoDB" id="10050556at2759"/>
<name>A0A8S3Z3X9_9EUPU</name>
<evidence type="ECO:0000313" key="2">
    <source>
        <dbReference type="EMBL" id="CAG5122320.1"/>
    </source>
</evidence>
<feature type="compositionally biased region" description="Polar residues" evidence="1">
    <location>
        <begin position="228"/>
        <end position="237"/>
    </location>
</feature>
<organism evidence="2 3">
    <name type="scientific">Candidula unifasciata</name>
    <dbReference type="NCBI Taxonomy" id="100452"/>
    <lineage>
        <taxon>Eukaryota</taxon>
        <taxon>Metazoa</taxon>
        <taxon>Spiralia</taxon>
        <taxon>Lophotrochozoa</taxon>
        <taxon>Mollusca</taxon>
        <taxon>Gastropoda</taxon>
        <taxon>Heterobranchia</taxon>
        <taxon>Euthyneura</taxon>
        <taxon>Panpulmonata</taxon>
        <taxon>Eupulmonata</taxon>
        <taxon>Stylommatophora</taxon>
        <taxon>Helicina</taxon>
        <taxon>Helicoidea</taxon>
        <taxon>Geomitridae</taxon>
        <taxon>Candidula</taxon>
    </lineage>
</organism>
<evidence type="ECO:0000256" key="1">
    <source>
        <dbReference type="SAM" id="MobiDB-lite"/>
    </source>
</evidence>
<protein>
    <submittedName>
        <fullName evidence="2">Uncharacterized protein</fullName>
    </submittedName>
</protein>
<comment type="caution">
    <text evidence="2">The sequence shown here is derived from an EMBL/GenBank/DDBJ whole genome shotgun (WGS) entry which is preliminary data.</text>
</comment>